<reference evidence="10 11" key="2">
    <citation type="submission" date="2016-03" db="EMBL/GenBank/DDBJ databases">
        <title>EvidentialGene: Evidence-directed Construction of Genes on Genomes.</title>
        <authorList>
            <person name="Gilbert D.G."/>
            <person name="Choi J.-H."/>
            <person name="Mockaitis K."/>
            <person name="Colbourne J."/>
            <person name="Pfrender M."/>
        </authorList>
    </citation>
    <scope>NUCLEOTIDE SEQUENCE [LARGE SCALE GENOMIC DNA]</scope>
    <source>
        <strain evidence="10 11">Xinb3</strain>
        <tissue evidence="10">Complete organism</tissue>
    </source>
</reference>
<keyword evidence="11" id="KW-1185">Reference proteome</keyword>
<evidence type="ECO:0000313" key="11">
    <source>
        <dbReference type="Proteomes" id="UP000076858"/>
    </source>
</evidence>
<dbReference type="GO" id="GO:0000723">
    <property type="term" value="P:telomere maintenance"/>
    <property type="evidence" value="ECO:0007669"/>
    <property type="project" value="TreeGrafter"/>
</dbReference>
<sequence length="1750" mass="193307">MAVVRSPTKVAIASLMKSVSDLKNEKNPKSHLTIYETLTQLGAKSSFLKDETCNDILHSVAVPVTLQDISTGNDNLVLAALGFLGGLLQVVKLPLEKQASVIEVLTKKLCQVSEKNQSRKLMWSLANLQFDVQLQESHLTKMLQAACLFLEENPPVTSLSTVCESLNTLRNIGLRKEDFFSKNLTMVLSAVIPWLFNEADRIRELSLACLEPFTAEIAKRKLLDSSFQTLLRNKYYGVLSQLVSGESADSLKIWSFLIQAFGTQLHDSVTLLNELLKIEESALKCKNPVYRQCALEHWKYIIDCFALNPVVLNNSKRIKLVLVPLKSTDTRTVDFSITKIELWWHLLNRLGPDATLRFQEVTLPLLHFCFGIHDEKQPTKGTALVFANILPLTTTVLAGILSLETEFKGLSMGTVELLRSYPFINSEDFCTNVESFSRWVLLTLNLKSKTDHTAGVYGTAIRSFVERCSSTDQREPLKVFILSLMETITSKPVLMEVVFDVLTTAFRFSLLTELMTENMDVLMHWFVENEPLPAHPFVRFLTKFFEAGIIWNVAKFTSKIMSFLENLCRAPDEASKSATTELWILFARALISKSHVTHLRNANVQSLLLPLTWPPIQSNESVFLPWSTLLSAWAKEDSSVIEKVVNPRGVNEIDVEEPCTHIVLSALRSELPLYFKEISSWIKCWTESWLKLANVEENRQKCLDLLVNFLSVFVDELKVEKESDLFMGAVKSCFQVNTLSKEVTEILNRVFGSASAAVKAPNVQKLRKHNNICKIFSPLIQRNLLTKNMQKSKSLDDFVVIQTPEKKKRVLTEHQKEVMRAKRRATCGVPAMYNDLSQSSQTTDSMDTQSVNDNPITSVASNVTIAREEDALLEPPVILQQAEVLNELPGNGNPVVGPSNLDQPTAVNEFFKKDSKLRSKVSVTMCKLPSRRSLRRSLPASAVSSQFPSSTEECPEAFQRPGPASKKRGYKKNVPSDNLECNRQHETSLESPVEENHNKENGLIDSEVTQISSPSSNSLGIARTVESADDGLKLCHTALSSVSNEPNDAKISSVDACADAVTTPEIVELSNVKPVLEESKSVSDVLVKDWIDSDESVAEDSSVSEKQKELSIEILDCKEELKENPLDFVEVVDQTFNMNKDGVQVCPMDSNELTTLSTGQLAEEVIVVDTMPLTVEQRKPPIDVPVLENNNIEGLIGSTHPETLQQKLPFVPLKSLIKSFSLRTKKGAAPKSVGPSPTTGKRGAHILELSRKIHNEPPSKKSKKGDSPQKEIGDSPICNTSMGELVVTPEGSPARTAPWLPRTYSPYASPSTGILKKRAVIEESEEVGEGSYSPASSSCKSRRVSFADPEVSHSVKISPIKKRLSRARTRRSLITTYDDSLNSEEPSLKEEMESSVSTENASECLEKSTDEVVSLSNDSLQAGTQACSSTADEPSTDSCSQANEQDSNESAITDGDDSSGITEPQEIAVPEEIQETAIYPAATDCIDSLALIVDRVTSPTSKGPILTVLEKLGVRTIGDFCALSETDIKGLDFKLPQHETIKQFLESHFARKSIARTDPQIPHEVEGVGMEVISPTYTEDVESGPVVESSCGVRTDELVKSLEEQKIEESNKTLDSSPNGQIIDDSPEVLCSSHMSSNEINTCALVNSEAAKGSDEIIGDLKESHSCSESSTLLNTSSVSSKTNTTANSIVISQSGVHEADDLLCLSAHDIVNIIERHPLKDEILSLITRKYVSLSFSLNGKVFPISNNF</sequence>
<dbReference type="InterPro" id="IPR016024">
    <property type="entry name" value="ARM-type_fold"/>
</dbReference>
<proteinExistence type="predicted"/>
<dbReference type="OrthoDB" id="5399929at2759"/>
<dbReference type="PANTHER" id="PTHR22928:SF3">
    <property type="entry name" value="TELOMERE-ASSOCIATED PROTEIN RIF1"/>
    <property type="match status" value="1"/>
</dbReference>
<dbReference type="EMBL" id="LRGB01000494">
    <property type="protein sequence ID" value="KZS18937.1"/>
    <property type="molecule type" value="Genomic_DNA"/>
</dbReference>
<keyword evidence="3" id="KW-0158">Chromosome</keyword>
<dbReference type="PANTHER" id="PTHR22928">
    <property type="entry name" value="TELOMERE-ASSOCIATED PROTEIN RIF1"/>
    <property type="match status" value="1"/>
</dbReference>
<evidence type="ECO:0000256" key="1">
    <source>
        <dbReference type="ARBA" id="ARBA00004123"/>
    </source>
</evidence>
<evidence type="ECO:0000259" key="8">
    <source>
        <dbReference type="Pfam" id="PF12231"/>
    </source>
</evidence>
<dbReference type="InterPro" id="IPR022031">
    <property type="entry name" value="Rif1_N"/>
</dbReference>
<feature type="compositionally biased region" description="Basic and acidic residues" evidence="7">
    <location>
        <begin position="980"/>
        <end position="998"/>
    </location>
</feature>
<evidence type="ECO:0000256" key="2">
    <source>
        <dbReference type="ARBA" id="ARBA00004574"/>
    </source>
</evidence>
<reference evidence="9" key="1">
    <citation type="submission" date="2015-10" db="EMBL/GenBank/DDBJ databases">
        <title>EvidentialGene: Evidence-directed Construction of Complete mRNA Transcriptomes without Genomes.</title>
        <authorList>
            <person name="Gilbert D.G."/>
        </authorList>
    </citation>
    <scope>NUCLEOTIDE SEQUENCE</scope>
</reference>
<keyword evidence="6" id="KW-0131">Cell cycle</keyword>
<accession>A0A0P5UBA9</accession>
<dbReference type="SUPFAM" id="SSF48371">
    <property type="entry name" value="ARM repeat"/>
    <property type="match status" value="1"/>
</dbReference>
<evidence type="ECO:0000256" key="3">
    <source>
        <dbReference type="ARBA" id="ARBA00022454"/>
    </source>
</evidence>
<feature type="compositionally biased region" description="Polar residues" evidence="7">
    <location>
        <begin position="1414"/>
        <end position="1451"/>
    </location>
</feature>
<dbReference type="EMBL" id="GDIQ01030301">
    <property type="protein sequence ID" value="JAN64436.1"/>
    <property type="molecule type" value="Transcribed_RNA"/>
</dbReference>
<evidence type="ECO:0000313" key="10">
    <source>
        <dbReference type="EMBL" id="KZS18937.1"/>
    </source>
</evidence>
<feature type="region of interest" description="Disordered" evidence="7">
    <location>
        <begin position="1605"/>
        <end position="1624"/>
    </location>
</feature>
<protein>
    <submittedName>
        <fullName evidence="9">Telomere-associated protein RIF1</fullName>
    </submittedName>
</protein>
<evidence type="ECO:0000256" key="6">
    <source>
        <dbReference type="ARBA" id="ARBA00023306"/>
    </source>
</evidence>
<feature type="region of interest" description="Disordered" evidence="7">
    <location>
        <begin position="934"/>
        <end position="998"/>
    </location>
</feature>
<dbReference type="GO" id="GO:0140445">
    <property type="term" value="C:chromosome, telomeric repeat region"/>
    <property type="evidence" value="ECO:0007669"/>
    <property type="project" value="TreeGrafter"/>
</dbReference>
<organism evidence="10 11">
    <name type="scientific">Daphnia magna</name>
    <dbReference type="NCBI Taxonomy" id="35525"/>
    <lineage>
        <taxon>Eukaryota</taxon>
        <taxon>Metazoa</taxon>
        <taxon>Ecdysozoa</taxon>
        <taxon>Arthropoda</taxon>
        <taxon>Crustacea</taxon>
        <taxon>Branchiopoda</taxon>
        <taxon>Diplostraca</taxon>
        <taxon>Cladocera</taxon>
        <taxon>Anomopoda</taxon>
        <taxon>Daphniidae</taxon>
        <taxon>Daphnia</taxon>
    </lineage>
</organism>
<name>A0A0P5UBA9_9CRUS</name>
<feature type="region of interest" description="Disordered" evidence="7">
    <location>
        <begin position="1250"/>
        <end position="1303"/>
    </location>
</feature>
<keyword evidence="5" id="KW-0539">Nucleus</keyword>
<feature type="compositionally biased region" description="Basic and acidic residues" evidence="7">
    <location>
        <begin position="1250"/>
        <end position="1273"/>
    </location>
</feature>
<evidence type="ECO:0000256" key="5">
    <source>
        <dbReference type="ARBA" id="ARBA00023242"/>
    </source>
</evidence>
<evidence type="ECO:0000256" key="7">
    <source>
        <dbReference type="SAM" id="MobiDB-lite"/>
    </source>
</evidence>
<keyword evidence="4" id="KW-0779">Telomere</keyword>
<dbReference type="Pfam" id="PF12231">
    <property type="entry name" value="Rif1_N"/>
    <property type="match status" value="1"/>
</dbReference>
<dbReference type="STRING" id="35525.A0A0P5UBA9"/>
<comment type="subcellular location">
    <subcellularLocation>
        <location evidence="2">Chromosome</location>
        <location evidence="2">Telomere</location>
    </subcellularLocation>
    <subcellularLocation>
        <location evidence="1">Nucleus</location>
    </subcellularLocation>
</comment>
<dbReference type="Proteomes" id="UP000076858">
    <property type="component" value="Unassembled WGS sequence"/>
</dbReference>
<feature type="compositionally biased region" description="Low complexity" evidence="7">
    <location>
        <begin position="836"/>
        <end position="850"/>
    </location>
</feature>
<feature type="domain" description="Telomere-associated protein Rif1 N-terminal" evidence="8">
    <location>
        <begin position="66"/>
        <end position="356"/>
    </location>
</feature>
<feature type="region of interest" description="Disordered" evidence="7">
    <location>
        <begin position="1377"/>
        <end position="1462"/>
    </location>
</feature>
<gene>
    <name evidence="10" type="ORF">APZ42_014757</name>
</gene>
<evidence type="ECO:0000313" key="9">
    <source>
        <dbReference type="EMBL" id="JAN64436.1"/>
    </source>
</evidence>
<evidence type="ECO:0000256" key="4">
    <source>
        <dbReference type="ARBA" id="ARBA00022895"/>
    </source>
</evidence>
<feature type="region of interest" description="Disordered" evidence="7">
    <location>
        <begin position="836"/>
        <end position="855"/>
    </location>
</feature>
<feature type="compositionally biased region" description="Low complexity" evidence="7">
    <location>
        <begin position="936"/>
        <end position="945"/>
    </location>
</feature>
<dbReference type="GO" id="GO:0005634">
    <property type="term" value="C:nucleus"/>
    <property type="evidence" value="ECO:0007669"/>
    <property type="project" value="UniProtKB-SubCell"/>
</dbReference>